<dbReference type="KEGG" id="senf:GJR95_32875"/>
<organism evidence="2 3">
    <name type="scientific">Spirosoma endbachense</name>
    <dbReference type="NCBI Taxonomy" id="2666025"/>
    <lineage>
        <taxon>Bacteria</taxon>
        <taxon>Pseudomonadati</taxon>
        <taxon>Bacteroidota</taxon>
        <taxon>Cytophagia</taxon>
        <taxon>Cytophagales</taxon>
        <taxon>Cytophagaceae</taxon>
        <taxon>Spirosoma</taxon>
    </lineage>
</organism>
<keyword evidence="2" id="KW-0808">Transferase</keyword>
<dbReference type="Pfam" id="PF13847">
    <property type="entry name" value="Methyltransf_31"/>
    <property type="match status" value="1"/>
</dbReference>
<dbReference type="PANTHER" id="PTHR44068:SF11">
    <property type="entry name" value="GERANYL DIPHOSPHATE 2-C-METHYLTRANSFERASE"/>
    <property type="match status" value="1"/>
</dbReference>
<dbReference type="CDD" id="cd02440">
    <property type="entry name" value="AdoMet_MTases"/>
    <property type="match status" value="1"/>
</dbReference>
<keyword evidence="2" id="KW-0489">Methyltransferase</keyword>
<dbReference type="GO" id="GO:0008168">
    <property type="term" value="F:methyltransferase activity"/>
    <property type="evidence" value="ECO:0007669"/>
    <property type="project" value="UniProtKB-KW"/>
</dbReference>
<dbReference type="SUPFAM" id="SSF53335">
    <property type="entry name" value="S-adenosyl-L-methionine-dependent methyltransferases"/>
    <property type="match status" value="1"/>
</dbReference>
<accession>A0A6P1W270</accession>
<evidence type="ECO:0000313" key="2">
    <source>
        <dbReference type="EMBL" id="QHV99513.1"/>
    </source>
</evidence>
<sequence>MTPALEVPHEQKSINEQEIINYYDDCQIDYEIVWHLKSKMCMHYGYWDNTTRRLRDALTNMNRKVAEFARITPGETILDAGCGVGGMSIFLARQYRCQTVGITLSEKQVRTATNNASKHEVALNCRFERQNYLATTFPDNSFDVVVGIESICYAHDKADFLREAFRVLKPGGRVMIADFFSNGVLPDTDEAQLMQKWTATWAIKSYADSNEFWEALPAVGFVNCRQQNVTDHVVKSIRRLYYSFFPGVIVTKLLQWVGIRNQTQTDNTWSTHYQYKAYQQNLWQYRFFCAEKPNV</sequence>
<dbReference type="InterPro" id="IPR050447">
    <property type="entry name" value="Erg6_SMT_methyltransf"/>
</dbReference>
<dbReference type="AlphaFoldDB" id="A0A6P1W270"/>
<dbReference type="RefSeq" id="WP_162389913.1">
    <property type="nucleotide sequence ID" value="NZ_CP045997.1"/>
</dbReference>
<reference evidence="2 3" key="1">
    <citation type="submission" date="2019-11" db="EMBL/GenBank/DDBJ databases">
        <title>Spirosoma endbachense sp. nov., isolated from a natural salt meadow.</title>
        <authorList>
            <person name="Rojas J."/>
            <person name="Ambika Manirajan B."/>
            <person name="Ratering S."/>
            <person name="Suarez C."/>
            <person name="Geissler-Plaum R."/>
            <person name="Schnell S."/>
        </authorList>
    </citation>
    <scope>NUCLEOTIDE SEQUENCE [LARGE SCALE GENOMIC DNA]</scope>
    <source>
        <strain evidence="2 3">I-24</strain>
    </source>
</reference>
<gene>
    <name evidence="2" type="ORF">GJR95_32875</name>
</gene>
<dbReference type="GO" id="GO:0032259">
    <property type="term" value="P:methylation"/>
    <property type="evidence" value="ECO:0007669"/>
    <property type="project" value="UniProtKB-KW"/>
</dbReference>
<dbReference type="PANTHER" id="PTHR44068">
    <property type="entry name" value="ZGC:194242"/>
    <property type="match status" value="1"/>
</dbReference>
<feature type="domain" description="Methyltransferase" evidence="1">
    <location>
        <begin position="72"/>
        <end position="197"/>
    </location>
</feature>
<dbReference type="Proteomes" id="UP000464577">
    <property type="component" value="Chromosome"/>
</dbReference>
<evidence type="ECO:0000259" key="1">
    <source>
        <dbReference type="Pfam" id="PF13847"/>
    </source>
</evidence>
<protein>
    <submittedName>
        <fullName evidence="2">Methyltransferase domain-containing protein</fullName>
    </submittedName>
</protein>
<evidence type="ECO:0000313" key="3">
    <source>
        <dbReference type="Proteomes" id="UP000464577"/>
    </source>
</evidence>
<dbReference type="Gene3D" id="3.40.50.150">
    <property type="entry name" value="Vaccinia Virus protein VP39"/>
    <property type="match status" value="1"/>
</dbReference>
<dbReference type="InterPro" id="IPR029063">
    <property type="entry name" value="SAM-dependent_MTases_sf"/>
</dbReference>
<proteinExistence type="predicted"/>
<dbReference type="InterPro" id="IPR025714">
    <property type="entry name" value="Methyltranfer_dom"/>
</dbReference>
<dbReference type="EMBL" id="CP045997">
    <property type="protein sequence ID" value="QHV99513.1"/>
    <property type="molecule type" value="Genomic_DNA"/>
</dbReference>
<keyword evidence="3" id="KW-1185">Reference proteome</keyword>
<name>A0A6P1W270_9BACT</name>